<dbReference type="OrthoDB" id="9803554at2"/>
<dbReference type="GO" id="GO:0006310">
    <property type="term" value="P:DNA recombination"/>
    <property type="evidence" value="ECO:0007669"/>
    <property type="project" value="TreeGrafter"/>
</dbReference>
<dbReference type="InterPro" id="IPR023406">
    <property type="entry name" value="Topo_IA_AS"/>
</dbReference>
<evidence type="ECO:0000256" key="10">
    <source>
        <dbReference type="ARBA" id="ARBA00032877"/>
    </source>
</evidence>
<dbReference type="SMART" id="SM00436">
    <property type="entry name" value="TOP1Bc"/>
    <property type="match status" value="1"/>
</dbReference>
<dbReference type="GO" id="GO:0006281">
    <property type="term" value="P:DNA repair"/>
    <property type="evidence" value="ECO:0007669"/>
    <property type="project" value="TreeGrafter"/>
</dbReference>
<keyword evidence="13" id="KW-1185">Reference proteome</keyword>
<dbReference type="PROSITE" id="PS52039">
    <property type="entry name" value="TOPO_IA_2"/>
    <property type="match status" value="1"/>
</dbReference>
<comment type="similarity">
    <text evidence="2">Belongs to the type IA topoisomerase family.</text>
</comment>
<evidence type="ECO:0000259" key="11">
    <source>
        <dbReference type="PROSITE" id="PS52039"/>
    </source>
</evidence>
<dbReference type="CDD" id="cd00186">
    <property type="entry name" value="TOP1Ac"/>
    <property type="match status" value="1"/>
</dbReference>
<dbReference type="GO" id="GO:0006265">
    <property type="term" value="P:DNA topological change"/>
    <property type="evidence" value="ECO:0007669"/>
    <property type="project" value="InterPro"/>
</dbReference>
<dbReference type="Gene3D" id="1.10.460.10">
    <property type="entry name" value="Topoisomerase I, domain 2"/>
    <property type="match status" value="1"/>
</dbReference>
<evidence type="ECO:0000256" key="7">
    <source>
        <dbReference type="ARBA" id="ARBA00030003"/>
    </source>
</evidence>
<dbReference type="InterPro" id="IPR006171">
    <property type="entry name" value="TOPRIM_dom"/>
</dbReference>
<reference evidence="12 13" key="1">
    <citation type="journal article" date="2017" name="Int. J. Syst. Evol. Microbiol.">
        <title>Bacillus notoginsengisoli sp. nov., a novel bacterium isolated from the rhizosphere of Panax notoginseng.</title>
        <authorList>
            <person name="Zhang M.Y."/>
            <person name="Cheng J."/>
            <person name="Cai Y."/>
            <person name="Zhang T.Y."/>
            <person name="Wu Y.Y."/>
            <person name="Manikprabhu D."/>
            <person name="Li W.J."/>
            <person name="Zhang Y.X."/>
        </authorList>
    </citation>
    <scope>NUCLEOTIDE SEQUENCE [LARGE SCALE GENOMIC DNA]</scope>
    <source>
        <strain evidence="12 13">JCM 30743</strain>
    </source>
</reference>
<dbReference type="Pfam" id="PF01131">
    <property type="entry name" value="Topoisom_bac"/>
    <property type="match status" value="1"/>
</dbReference>
<dbReference type="InterPro" id="IPR013497">
    <property type="entry name" value="Topo_IA_cen"/>
</dbReference>
<dbReference type="Gene3D" id="2.70.20.10">
    <property type="entry name" value="Topoisomerase I, domain 3"/>
    <property type="match status" value="1"/>
</dbReference>
<evidence type="ECO:0000256" key="8">
    <source>
        <dbReference type="ARBA" id="ARBA00031985"/>
    </source>
</evidence>
<dbReference type="AlphaFoldDB" id="A0A417YQE4"/>
<dbReference type="PANTHER" id="PTHR11390">
    <property type="entry name" value="PROKARYOTIC DNA TOPOISOMERASE"/>
    <property type="match status" value="1"/>
</dbReference>
<organism evidence="12 13">
    <name type="scientific">Neobacillus notoginsengisoli</name>
    <dbReference type="NCBI Taxonomy" id="1578198"/>
    <lineage>
        <taxon>Bacteria</taxon>
        <taxon>Bacillati</taxon>
        <taxon>Bacillota</taxon>
        <taxon>Bacilli</taxon>
        <taxon>Bacillales</taxon>
        <taxon>Bacillaceae</taxon>
        <taxon>Neobacillus</taxon>
    </lineage>
</organism>
<evidence type="ECO:0000256" key="5">
    <source>
        <dbReference type="ARBA" id="ARBA00023125"/>
    </source>
</evidence>
<dbReference type="EC" id="5.6.2.1" evidence="3"/>
<dbReference type="GO" id="GO:0003677">
    <property type="term" value="F:DNA binding"/>
    <property type="evidence" value="ECO:0007669"/>
    <property type="project" value="UniProtKB-KW"/>
</dbReference>
<dbReference type="GO" id="GO:0003917">
    <property type="term" value="F:DNA topoisomerase type I (single strand cut, ATP-independent) activity"/>
    <property type="evidence" value="ECO:0007669"/>
    <property type="project" value="UniProtKB-EC"/>
</dbReference>
<comment type="caution">
    <text evidence="12">The sequence shown here is derived from an EMBL/GenBank/DDBJ whole genome shotgun (WGS) entry which is preliminary data.</text>
</comment>
<evidence type="ECO:0000256" key="1">
    <source>
        <dbReference type="ARBA" id="ARBA00000213"/>
    </source>
</evidence>
<dbReference type="InterPro" id="IPR003602">
    <property type="entry name" value="Topo_IA_DNA-bd_dom"/>
</dbReference>
<dbReference type="InterPro" id="IPR013826">
    <property type="entry name" value="Topo_IA_cen_sub3"/>
</dbReference>
<dbReference type="InterPro" id="IPR025589">
    <property type="entry name" value="Toprim_C_rpt"/>
</dbReference>
<dbReference type="RefSeq" id="WP_118923178.1">
    <property type="nucleotide sequence ID" value="NZ_QWEG01000012.1"/>
</dbReference>
<gene>
    <name evidence="12" type="ORF">D1B31_18505</name>
</gene>
<sequence length="710" mass="80089">MGIVLVCAEKPDQAKKLAAPFKHQIKGDHIAIAPCSVFPEGAIVISACGHILEAFTPGDYDESLRNWALESLPIIPKEFKLKVSPSKKSFFNAFKKYLKEPQISLVVNAGDPGIEGQLLIDEVLYYMGNKKPVKRLWTTSLTKESVIKAFQKMKDNKHYQGYYNAGLARQKADWLLGISASRALTLLLKEKGINKVFSAGRCQTALVGIIHKREMEIENFKPAPYWDCFAEFQFADELLTGKWFNTESDHILDQDSAKSLVELSKGSEALVYSVTKEERRERPPHFYNLSSLQMEANRLYELSPANVLSITQSLYDKSLITYPRTDSKHLTPGEAEWLPTILKNLSEINEYKELVKGATLDISSDKRFVDESKVSDHYALCLTEEVVNLSSLSNKEKLIYDLIARSVIAAHYPDYIFDSSEIITTVQNRFTFISRGKVVKQEGWKALFKEKTSEPEEEAAALPELEEGVSGAITSITLREGMTKPPARFTQGDLVRIMSNAAYYVEDREDFKNSELALGTEATRASIIQTIASRYIEINKNLVYILPEGRLLIEALGDNNYLSSVLTTGRMERYLNQIQKGQGSMDAFINRTKQVTHEIVHQLFNDAKEWDFKEYISMIQEGEIIGKCKLCGEPVYDKGNFYGCSKGKDCSFKISKTILGKSINKENAKKLITNGRTNLIKGFKKKGAEKPFDAILVWDETKNGISFSFK</sequence>
<accession>A0A417YQE4</accession>
<dbReference type="PANTHER" id="PTHR11390:SF21">
    <property type="entry name" value="DNA TOPOISOMERASE 3-ALPHA"/>
    <property type="match status" value="1"/>
</dbReference>
<proteinExistence type="inferred from homology"/>
<evidence type="ECO:0000313" key="12">
    <source>
        <dbReference type="EMBL" id="RHW36070.1"/>
    </source>
</evidence>
<keyword evidence="6 12" id="KW-0413">Isomerase</keyword>
<dbReference type="PROSITE" id="PS00396">
    <property type="entry name" value="TOPO_IA_1"/>
    <property type="match status" value="1"/>
</dbReference>
<name>A0A417YQE4_9BACI</name>
<dbReference type="InterPro" id="IPR013825">
    <property type="entry name" value="Topo_IA_cen_sub2"/>
</dbReference>
<evidence type="ECO:0000256" key="3">
    <source>
        <dbReference type="ARBA" id="ARBA00012891"/>
    </source>
</evidence>
<dbReference type="InterPro" id="IPR000380">
    <property type="entry name" value="Topo_IA"/>
</dbReference>
<dbReference type="Proteomes" id="UP000284416">
    <property type="component" value="Unassembled WGS sequence"/>
</dbReference>
<dbReference type="InterPro" id="IPR023405">
    <property type="entry name" value="Topo_IA_core_domain"/>
</dbReference>
<keyword evidence="5" id="KW-0238">DNA-binding</keyword>
<protein>
    <recommendedName>
        <fullName evidence="3">DNA topoisomerase</fullName>
        <ecNumber evidence="3">5.6.2.1</ecNumber>
    </recommendedName>
    <alternativeName>
        <fullName evidence="10">Omega-protein</fullName>
    </alternativeName>
    <alternativeName>
        <fullName evidence="9">Relaxing enzyme</fullName>
    </alternativeName>
    <alternativeName>
        <fullName evidence="7">Swivelase</fullName>
    </alternativeName>
    <alternativeName>
        <fullName evidence="8">Untwisting enzyme</fullName>
    </alternativeName>
</protein>
<feature type="domain" description="Topo IA-type catalytic" evidence="11">
    <location>
        <begin position="159"/>
        <end position="600"/>
    </location>
</feature>
<evidence type="ECO:0000313" key="13">
    <source>
        <dbReference type="Proteomes" id="UP000284416"/>
    </source>
</evidence>
<evidence type="ECO:0000256" key="2">
    <source>
        <dbReference type="ARBA" id="ARBA00009446"/>
    </source>
</evidence>
<dbReference type="Gene3D" id="1.10.290.10">
    <property type="entry name" value="Topoisomerase I, domain 4"/>
    <property type="match status" value="1"/>
</dbReference>
<dbReference type="Pfam" id="PF13342">
    <property type="entry name" value="Toprim_Crpt"/>
    <property type="match status" value="1"/>
</dbReference>
<dbReference type="SMART" id="SM00437">
    <property type="entry name" value="TOP1Ac"/>
    <property type="match status" value="1"/>
</dbReference>
<dbReference type="EMBL" id="QWEG01000012">
    <property type="protein sequence ID" value="RHW36070.1"/>
    <property type="molecule type" value="Genomic_DNA"/>
</dbReference>
<dbReference type="InterPro" id="IPR003601">
    <property type="entry name" value="Topo_IA_2"/>
</dbReference>
<comment type="catalytic activity">
    <reaction evidence="1">
        <text>ATP-independent breakage of single-stranded DNA, followed by passage and rejoining.</text>
        <dbReference type="EC" id="5.6.2.1"/>
    </reaction>
</comment>
<dbReference type="Gene3D" id="3.40.50.140">
    <property type="match status" value="1"/>
</dbReference>
<dbReference type="GO" id="GO:0043597">
    <property type="term" value="C:cytoplasmic replication fork"/>
    <property type="evidence" value="ECO:0007669"/>
    <property type="project" value="TreeGrafter"/>
</dbReference>
<evidence type="ECO:0000256" key="4">
    <source>
        <dbReference type="ARBA" id="ARBA00023029"/>
    </source>
</evidence>
<dbReference type="SUPFAM" id="SSF56712">
    <property type="entry name" value="Prokaryotic type I DNA topoisomerase"/>
    <property type="match status" value="1"/>
</dbReference>
<evidence type="ECO:0000256" key="6">
    <source>
        <dbReference type="ARBA" id="ARBA00023235"/>
    </source>
</evidence>
<dbReference type="NCBIfam" id="TIGR01056">
    <property type="entry name" value="topB"/>
    <property type="match status" value="1"/>
</dbReference>
<evidence type="ECO:0000256" key="9">
    <source>
        <dbReference type="ARBA" id="ARBA00032235"/>
    </source>
</evidence>
<dbReference type="InterPro" id="IPR013824">
    <property type="entry name" value="Topo_IA_cen_sub1"/>
</dbReference>
<keyword evidence="4" id="KW-0799">Topoisomerase</keyword>
<dbReference type="InterPro" id="IPR005738">
    <property type="entry name" value="TopoIII"/>
</dbReference>
<dbReference type="SMART" id="SM00493">
    <property type="entry name" value="TOPRIM"/>
    <property type="match status" value="1"/>
</dbReference>
<dbReference type="PRINTS" id="PR00417">
    <property type="entry name" value="PRTPISMRASEI"/>
</dbReference>